<evidence type="ECO:0000313" key="2">
    <source>
        <dbReference type="Proteomes" id="UP000266673"/>
    </source>
</evidence>
<sequence length="128" mass="15525">MKSAWCYWKVHPLMIFLRLISMTQIFQCSVLAKCIFKFFPLLTEYYYNRDSKKSTYFSCKVHSLTRLKFSIYIYFMKYTRSKHSFDPQSYASCFREFFQKILTLKEICLAQNIHLLPFQILKIIIALH</sequence>
<gene>
    <name evidence="1" type="ORF">C2G38_2090266</name>
</gene>
<accession>A0A397VBK3</accession>
<name>A0A397VBK3_9GLOM</name>
<protein>
    <submittedName>
        <fullName evidence="1">Uncharacterized protein</fullName>
    </submittedName>
</protein>
<evidence type="ECO:0000313" key="1">
    <source>
        <dbReference type="EMBL" id="RIB16666.1"/>
    </source>
</evidence>
<comment type="caution">
    <text evidence="1">The sequence shown here is derived from an EMBL/GenBank/DDBJ whole genome shotgun (WGS) entry which is preliminary data.</text>
</comment>
<dbReference type="Proteomes" id="UP000266673">
    <property type="component" value="Unassembled WGS sequence"/>
</dbReference>
<dbReference type="AlphaFoldDB" id="A0A397VBK3"/>
<proteinExistence type="predicted"/>
<keyword evidence="2" id="KW-1185">Reference proteome</keyword>
<dbReference type="EMBL" id="QKWP01000658">
    <property type="protein sequence ID" value="RIB16666.1"/>
    <property type="molecule type" value="Genomic_DNA"/>
</dbReference>
<organism evidence="1 2">
    <name type="scientific">Gigaspora rosea</name>
    <dbReference type="NCBI Taxonomy" id="44941"/>
    <lineage>
        <taxon>Eukaryota</taxon>
        <taxon>Fungi</taxon>
        <taxon>Fungi incertae sedis</taxon>
        <taxon>Mucoromycota</taxon>
        <taxon>Glomeromycotina</taxon>
        <taxon>Glomeromycetes</taxon>
        <taxon>Diversisporales</taxon>
        <taxon>Gigasporaceae</taxon>
        <taxon>Gigaspora</taxon>
    </lineage>
</organism>
<reference evidence="1 2" key="1">
    <citation type="submission" date="2018-06" db="EMBL/GenBank/DDBJ databases">
        <title>Comparative genomics reveals the genomic features of Rhizophagus irregularis, R. cerebriforme, R. diaphanum and Gigaspora rosea, and their symbiotic lifestyle signature.</title>
        <authorList>
            <person name="Morin E."/>
            <person name="San Clemente H."/>
            <person name="Chen E.C.H."/>
            <person name="De La Providencia I."/>
            <person name="Hainaut M."/>
            <person name="Kuo A."/>
            <person name="Kohler A."/>
            <person name="Murat C."/>
            <person name="Tang N."/>
            <person name="Roy S."/>
            <person name="Loubradou J."/>
            <person name="Henrissat B."/>
            <person name="Grigoriev I.V."/>
            <person name="Corradi N."/>
            <person name="Roux C."/>
            <person name="Martin F.M."/>
        </authorList>
    </citation>
    <scope>NUCLEOTIDE SEQUENCE [LARGE SCALE GENOMIC DNA]</scope>
    <source>
        <strain evidence="1 2">DAOM 194757</strain>
    </source>
</reference>